<protein>
    <submittedName>
        <fullName evidence="2">Uncharacterized protein</fullName>
    </submittedName>
</protein>
<evidence type="ECO:0000313" key="1">
    <source>
        <dbReference type="Proteomes" id="UP000887580"/>
    </source>
</evidence>
<evidence type="ECO:0000313" key="2">
    <source>
        <dbReference type="WBParaSite" id="PS1159_v2.g11991.t1"/>
    </source>
</evidence>
<accession>A0AC35EYH5</accession>
<sequence length="73" mass="8191">MHSYFLFSILLIATIAFIFIPVIEAQCNTNAPNGGCWLDYNDRDGRCGYLIGSNRDTRFSFDGPRGKCYCCPA</sequence>
<name>A0AC35EYH5_9BILA</name>
<proteinExistence type="predicted"/>
<dbReference type="Proteomes" id="UP000887580">
    <property type="component" value="Unplaced"/>
</dbReference>
<organism evidence="1 2">
    <name type="scientific">Panagrolaimus sp. PS1159</name>
    <dbReference type="NCBI Taxonomy" id="55785"/>
    <lineage>
        <taxon>Eukaryota</taxon>
        <taxon>Metazoa</taxon>
        <taxon>Ecdysozoa</taxon>
        <taxon>Nematoda</taxon>
        <taxon>Chromadorea</taxon>
        <taxon>Rhabditida</taxon>
        <taxon>Tylenchina</taxon>
        <taxon>Panagrolaimomorpha</taxon>
        <taxon>Panagrolaimoidea</taxon>
        <taxon>Panagrolaimidae</taxon>
        <taxon>Panagrolaimus</taxon>
    </lineage>
</organism>
<reference evidence="2" key="1">
    <citation type="submission" date="2022-11" db="UniProtKB">
        <authorList>
            <consortium name="WormBaseParasite"/>
        </authorList>
    </citation>
    <scope>IDENTIFICATION</scope>
</reference>
<dbReference type="WBParaSite" id="PS1159_v2.g11991.t1">
    <property type="protein sequence ID" value="PS1159_v2.g11991.t1"/>
    <property type="gene ID" value="PS1159_v2.g11991"/>
</dbReference>